<dbReference type="AlphaFoldDB" id="A0A315VRP3"/>
<organism evidence="3 4">
    <name type="scientific">Gambusia affinis</name>
    <name type="common">Western mosquitofish</name>
    <name type="synonym">Heterandria affinis</name>
    <dbReference type="NCBI Taxonomy" id="33528"/>
    <lineage>
        <taxon>Eukaryota</taxon>
        <taxon>Metazoa</taxon>
        <taxon>Chordata</taxon>
        <taxon>Craniata</taxon>
        <taxon>Vertebrata</taxon>
        <taxon>Euteleostomi</taxon>
        <taxon>Actinopterygii</taxon>
        <taxon>Neopterygii</taxon>
        <taxon>Teleostei</taxon>
        <taxon>Neoteleostei</taxon>
        <taxon>Acanthomorphata</taxon>
        <taxon>Ovalentaria</taxon>
        <taxon>Atherinomorphae</taxon>
        <taxon>Cyprinodontiformes</taxon>
        <taxon>Poeciliidae</taxon>
        <taxon>Poeciliinae</taxon>
        <taxon>Gambusia</taxon>
    </lineage>
</organism>
<keyword evidence="4" id="KW-1185">Reference proteome</keyword>
<feature type="repeat" description="WD" evidence="1">
    <location>
        <begin position="143"/>
        <end position="185"/>
    </location>
</feature>
<feature type="compositionally biased region" description="Basic and acidic residues" evidence="2">
    <location>
        <begin position="796"/>
        <end position="814"/>
    </location>
</feature>
<dbReference type="PROSITE" id="PS50082">
    <property type="entry name" value="WD_REPEATS_2"/>
    <property type="match status" value="3"/>
</dbReference>
<dbReference type="InterPro" id="IPR011047">
    <property type="entry name" value="Quinoprotein_ADH-like_sf"/>
</dbReference>
<dbReference type="EMBL" id="NHOQ01001229">
    <property type="protein sequence ID" value="PWA25896.1"/>
    <property type="molecule type" value="Genomic_DNA"/>
</dbReference>
<evidence type="ECO:0000313" key="3">
    <source>
        <dbReference type="EMBL" id="PWA25896.1"/>
    </source>
</evidence>
<sequence>MIKEKLSFTCDVLLSHQQLACCDRYCGIPYQGKNVLIYSIKEAQQKPLLLTGHHGDISAMTFGKRSSPVTLCSASSEYIIIWDIEACQKRTEEGKLAAGTVIGTLLGNVVHLSFCSNDELVAVCSGTTIYVLNSKRQEVICTLNGHLGFLTSATFCPWNTNVLVSTSEDRTFKVWDLKTGAVFYQSFVLGGSPLLSVLFLEEEEQLITGSTDGQMWCFSLDDDHKCYLVKKMDLQKMEKRYEMRQDILSQPQDVAEQWISNKVEISKPVIQLASCGSLAEIQFDQEIDNSWFCVGSSNGLYVVELATSELLSVLYFKDNPTLSMTMAGSWSICIGSDKSMIALVSSLFTPCVVLLELFLSNLRRTREEGGSGYSVFPSSPPLLESPLNAELKRKEPSHLKKKGGIEEKPLVFHSKVKSSGYNTTPRGLLHRNYPEDSAAPTEPRTTLNIANKQVSCLQYSGDGKKILCGLGDRSILLYNSCLTGNPTAYIGHDKSVTSVSWSLCRQWWLSAAEDLSLRIWTKSSSEPAIILGDTMFSKPIRGAQFYYLDKFLVLTSGPSLYLYLYNVDLTRDDVKRYKQRSIIKLASCLTPSASDITALSAVNDFLSYIVLVSCSDRSIQVLDMNKGAVGSILPDAHSRAIHCITQNKGSTFTSQAPESYNLFLTSAVTDGIKMWDLRTMRCVRRYENHVNLCHACSSAISPCGRFIASGSEDKCAYVYDIRASTYLHKLQRHSDTVLSVAFNPAKPELLTGTLDGKLRLFQSSTGSHLSQDTSAAVLCISNRCFSPGPDAGGGGRSEDGSLKEPRKGQREKLRTASAKKRSSYSDVTTFGKDKSKELSSGDRGRSLVIHEGLRVEPLLLHIDVASGLDASLVKRFRHEPLGGDPEEDPGEINPGIEQEKKVPTFSLESGCWLIQGTNRIIAVVLFSQPSIPAWLNGKSQPNSCCSGQKKHPIAKLALYELFLTFKQHLILQRLCKCAEQKCRKIMLEENVRTSVKYLKLEQTLQHDNDTKPTSKPTKKWLR</sequence>
<dbReference type="InterPro" id="IPR015943">
    <property type="entry name" value="WD40/YVTN_repeat-like_dom_sf"/>
</dbReference>
<dbReference type="SUPFAM" id="SSF50978">
    <property type="entry name" value="WD40 repeat-like"/>
    <property type="match status" value="1"/>
</dbReference>
<dbReference type="PROSITE" id="PS50294">
    <property type="entry name" value="WD_REPEATS_REGION"/>
    <property type="match status" value="3"/>
</dbReference>
<dbReference type="InterPro" id="IPR001680">
    <property type="entry name" value="WD40_rpt"/>
</dbReference>
<dbReference type="PANTHER" id="PTHR44525">
    <property type="entry name" value="WD REPEAT-CONTAINING PROTEIN 27"/>
    <property type="match status" value="1"/>
</dbReference>
<feature type="non-terminal residue" evidence="3">
    <location>
        <position position="1022"/>
    </location>
</feature>
<evidence type="ECO:0000256" key="1">
    <source>
        <dbReference type="PROSITE-ProRule" id="PRU00221"/>
    </source>
</evidence>
<dbReference type="PANTHER" id="PTHR44525:SF1">
    <property type="entry name" value="WD REPEAT-CONTAINING PROTEIN 27"/>
    <property type="match status" value="1"/>
</dbReference>
<protein>
    <recommendedName>
        <fullName evidence="5">Anaphase-promoting complex subunit 4 WD40 domain-containing protein</fullName>
    </recommendedName>
</protein>
<feature type="repeat" description="WD" evidence="1">
    <location>
        <begin position="489"/>
        <end position="530"/>
    </location>
</feature>
<feature type="repeat" description="WD" evidence="1">
    <location>
        <begin position="730"/>
        <end position="771"/>
    </location>
</feature>
<dbReference type="Pfam" id="PF00400">
    <property type="entry name" value="WD40"/>
    <property type="match status" value="5"/>
</dbReference>
<gene>
    <name evidence="3" type="ORF">CCH79_00001534</name>
</gene>
<dbReference type="Proteomes" id="UP000250572">
    <property type="component" value="Unassembled WGS sequence"/>
</dbReference>
<dbReference type="SUPFAM" id="SSF50998">
    <property type="entry name" value="Quinoprotein alcohol dehydrogenase-like"/>
    <property type="match status" value="1"/>
</dbReference>
<dbReference type="STRING" id="33528.ENSGAFP00000010639"/>
<dbReference type="SMART" id="SM00320">
    <property type="entry name" value="WD40"/>
    <property type="match status" value="10"/>
</dbReference>
<comment type="caution">
    <text evidence="3">The sequence shown here is derived from an EMBL/GenBank/DDBJ whole genome shotgun (WGS) entry which is preliminary data.</text>
</comment>
<proteinExistence type="predicted"/>
<keyword evidence="1" id="KW-0853">WD repeat</keyword>
<dbReference type="Gene3D" id="2.130.10.10">
    <property type="entry name" value="YVTN repeat-like/Quinoprotein amine dehydrogenase"/>
    <property type="match status" value="3"/>
</dbReference>
<accession>A0A315VRP3</accession>
<evidence type="ECO:0008006" key="5">
    <source>
        <dbReference type="Google" id="ProtNLM"/>
    </source>
</evidence>
<feature type="region of interest" description="Disordered" evidence="2">
    <location>
        <begin position="790"/>
        <end position="843"/>
    </location>
</feature>
<evidence type="ECO:0000313" key="4">
    <source>
        <dbReference type="Proteomes" id="UP000250572"/>
    </source>
</evidence>
<dbReference type="InterPro" id="IPR042411">
    <property type="entry name" value="WDR27"/>
</dbReference>
<dbReference type="InterPro" id="IPR036322">
    <property type="entry name" value="WD40_repeat_dom_sf"/>
</dbReference>
<name>A0A315VRP3_GAMAF</name>
<evidence type="ECO:0000256" key="2">
    <source>
        <dbReference type="SAM" id="MobiDB-lite"/>
    </source>
</evidence>
<reference evidence="3 4" key="1">
    <citation type="journal article" date="2018" name="G3 (Bethesda)">
        <title>A High-Quality Reference Genome for the Invasive Mosquitofish Gambusia affinis Using a Chicago Library.</title>
        <authorList>
            <person name="Hoffberg S.L."/>
            <person name="Troendle N.J."/>
            <person name="Glenn T.C."/>
            <person name="Mahmud O."/>
            <person name="Louha S."/>
            <person name="Chalopin D."/>
            <person name="Bennetzen J.L."/>
            <person name="Mauricio R."/>
        </authorList>
    </citation>
    <scope>NUCLEOTIDE SEQUENCE [LARGE SCALE GENOMIC DNA]</scope>
    <source>
        <strain evidence="3">NE01/NJP1002.9</strain>
        <tissue evidence="3">Muscle</tissue>
    </source>
</reference>
<feature type="compositionally biased region" description="Basic and acidic residues" evidence="2">
    <location>
        <begin position="831"/>
        <end position="843"/>
    </location>
</feature>